<dbReference type="RefSeq" id="WP_077171677.1">
    <property type="nucleotide sequence ID" value="NZ_MTLN01000004.1"/>
</dbReference>
<organism evidence="1 2">
    <name type="scientific">Pseudomonas oryzihabitans</name>
    <dbReference type="NCBI Taxonomy" id="47885"/>
    <lineage>
        <taxon>Bacteria</taxon>
        <taxon>Pseudomonadati</taxon>
        <taxon>Pseudomonadota</taxon>
        <taxon>Gammaproteobacteria</taxon>
        <taxon>Pseudomonadales</taxon>
        <taxon>Pseudomonadaceae</taxon>
        <taxon>Pseudomonas</taxon>
    </lineage>
</organism>
<gene>
    <name evidence="1" type="ORF">BVL52_08605</name>
</gene>
<evidence type="ECO:0000313" key="1">
    <source>
        <dbReference type="EMBL" id="ONN71695.1"/>
    </source>
</evidence>
<dbReference type="Proteomes" id="UP000189310">
    <property type="component" value="Unassembled WGS sequence"/>
</dbReference>
<reference evidence="1 2" key="1">
    <citation type="submission" date="2017-01" db="EMBL/GenBank/DDBJ databases">
        <title>Pseudomonas psychrotolerans genome sequencing and assembly.</title>
        <authorList>
            <person name="Vyas B."/>
            <person name="Mayilraj S."/>
        </authorList>
    </citation>
    <scope>NUCLEOTIDE SEQUENCE [LARGE SCALE GENOMIC DNA]</scope>
    <source>
        <strain evidence="1 2">SDS18</strain>
    </source>
</reference>
<name>A0ABX3IV69_9PSED</name>
<proteinExistence type="predicted"/>
<comment type="caution">
    <text evidence="1">The sequence shown here is derived from an EMBL/GenBank/DDBJ whole genome shotgun (WGS) entry which is preliminary data.</text>
</comment>
<sequence>MSNVFVHPKVASAEQTSELQLESWHLIEKRGAYRVLVPNPKAIAQLAYLSSWQARNGLADKVIEREMQA</sequence>
<dbReference type="EMBL" id="MTLN01000004">
    <property type="protein sequence ID" value="ONN71695.1"/>
    <property type="molecule type" value="Genomic_DNA"/>
</dbReference>
<protein>
    <submittedName>
        <fullName evidence="1">Uncharacterized protein</fullName>
    </submittedName>
</protein>
<keyword evidence="2" id="KW-1185">Reference proteome</keyword>
<evidence type="ECO:0000313" key="2">
    <source>
        <dbReference type="Proteomes" id="UP000189310"/>
    </source>
</evidence>
<accession>A0ABX3IV69</accession>